<dbReference type="Gene3D" id="3.60.10.10">
    <property type="entry name" value="Endonuclease/exonuclease/phosphatase"/>
    <property type="match status" value="1"/>
</dbReference>
<dbReference type="EMBL" id="JACIJM010000001">
    <property type="protein sequence ID" value="MBB5720816.1"/>
    <property type="molecule type" value="Genomic_DNA"/>
</dbReference>
<dbReference type="GO" id="GO:0004527">
    <property type="term" value="F:exonuclease activity"/>
    <property type="evidence" value="ECO:0007669"/>
    <property type="project" value="UniProtKB-KW"/>
</dbReference>
<protein>
    <submittedName>
        <fullName evidence="2">Endonuclease/exonuclease/phosphatase family metal-dependent hydrolase</fullName>
    </submittedName>
</protein>
<dbReference type="AlphaFoldDB" id="A0A7W9BI17"/>
<dbReference type="GO" id="GO:0004519">
    <property type="term" value="F:endonuclease activity"/>
    <property type="evidence" value="ECO:0007669"/>
    <property type="project" value="UniProtKB-KW"/>
</dbReference>
<accession>A0A7W9BI17</accession>
<keyword evidence="2" id="KW-0269">Exonuclease</keyword>
<dbReference type="Pfam" id="PF03372">
    <property type="entry name" value="Exo_endo_phos"/>
    <property type="match status" value="1"/>
</dbReference>
<name>A0A7W9BI17_9RHOB</name>
<comment type="caution">
    <text evidence="2">The sequence shown here is derived from an EMBL/GenBank/DDBJ whole genome shotgun (WGS) entry which is preliminary data.</text>
</comment>
<keyword evidence="2" id="KW-0255">Endonuclease</keyword>
<gene>
    <name evidence="2" type="ORF">FHS72_000420</name>
</gene>
<proteinExistence type="predicted"/>
<evidence type="ECO:0000313" key="3">
    <source>
        <dbReference type="Proteomes" id="UP000535415"/>
    </source>
</evidence>
<evidence type="ECO:0000313" key="2">
    <source>
        <dbReference type="EMBL" id="MBB5720816.1"/>
    </source>
</evidence>
<reference evidence="2 3" key="1">
    <citation type="submission" date="2020-08" db="EMBL/GenBank/DDBJ databases">
        <title>Genomic Encyclopedia of Type Strains, Phase IV (KMG-IV): sequencing the most valuable type-strain genomes for metagenomic binning, comparative biology and taxonomic classification.</title>
        <authorList>
            <person name="Goeker M."/>
        </authorList>
    </citation>
    <scope>NUCLEOTIDE SEQUENCE [LARGE SCALE GENOMIC DNA]</scope>
    <source>
        <strain evidence="2 3">DSM 101064</strain>
    </source>
</reference>
<keyword evidence="2" id="KW-0378">Hydrolase</keyword>
<dbReference type="PROSITE" id="PS51257">
    <property type="entry name" value="PROKAR_LIPOPROTEIN"/>
    <property type="match status" value="1"/>
</dbReference>
<keyword evidence="3" id="KW-1185">Reference proteome</keyword>
<dbReference type="Proteomes" id="UP000535415">
    <property type="component" value="Unassembled WGS sequence"/>
</dbReference>
<evidence type="ECO:0000259" key="1">
    <source>
        <dbReference type="Pfam" id="PF03372"/>
    </source>
</evidence>
<dbReference type="RefSeq" id="WP_221235308.1">
    <property type="nucleotide sequence ID" value="NZ_JACIJM010000001.1"/>
</dbReference>
<dbReference type="InterPro" id="IPR036691">
    <property type="entry name" value="Endo/exonu/phosph_ase_sf"/>
</dbReference>
<feature type="domain" description="Endonuclease/exonuclease/phosphatase" evidence="1">
    <location>
        <begin position="75"/>
        <end position="292"/>
    </location>
</feature>
<sequence length="302" mass="33681">MKRILKIALGVVAILVTAVGCQLVRNSGDTPLPDTSQDTLRVATYNVHYINMRKETGAWSRGDWERRKGPMDLAFKEIGADVIAFQEMESFGGRNVDAGNLTLDWLLANNSDYAAAAVGERATFPSTQPILYRKDRLEMLDQGWFFFSETPDVIYSPTFNGSFPAFASWAVFRDQQSDDVFRVVNIHTDYASRTNRLRSVELVAERITPWADAGEALFIVGDLNARFGDQTVEILQNAGVNFAPVTGTTYHLNHGINLFSAIDHIGVMGSPTVVGDPIVLRRQFDGEWPTDHYPVIVDFDLQ</sequence>
<organism evidence="2 3">
    <name type="scientific">Yoonia ponticola</name>
    <dbReference type="NCBI Taxonomy" id="1524255"/>
    <lineage>
        <taxon>Bacteria</taxon>
        <taxon>Pseudomonadati</taxon>
        <taxon>Pseudomonadota</taxon>
        <taxon>Alphaproteobacteria</taxon>
        <taxon>Rhodobacterales</taxon>
        <taxon>Paracoccaceae</taxon>
        <taxon>Yoonia</taxon>
    </lineage>
</organism>
<keyword evidence="2" id="KW-0540">Nuclease</keyword>
<dbReference type="SUPFAM" id="SSF56219">
    <property type="entry name" value="DNase I-like"/>
    <property type="match status" value="1"/>
</dbReference>
<dbReference type="InterPro" id="IPR005135">
    <property type="entry name" value="Endo/exonuclease/phosphatase"/>
</dbReference>